<feature type="domain" description="Phosphatidic acid phosphatase type 2/haloperoxidase" evidence="8">
    <location>
        <begin position="78"/>
        <end position="188"/>
    </location>
</feature>
<evidence type="ECO:0000256" key="6">
    <source>
        <dbReference type="ARBA" id="ARBA00023136"/>
    </source>
</evidence>
<dbReference type="InterPro" id="IPR036938">
    <property type="entry name" value="PAP2/HPO_sf"/>
</dbReference>
<dbReference type="Pfam" id="PF01569">
    <property type="entry name" value="PAP2"/>
    <property type="match status" value="1"/>
</dbReference>
<protein>
    <submittedName>
        <fullName evidence="9">Phosphatase PAP2 family protein</fullName>
    </submittedName>
</protein>
<feature type="transmembrane region" description="Helical" evidence="7">
    <location>
        <begin position="173"/>
        <end position="192"/>
    </location>
</feature>
<dbReference type="PANTHER" id="PTHR14969:SF62">
    <property type="entry name" value="DECAPRENYLPHOSPHORYL-5-PHOSPHORIBOSE PHOSPHATASE RV3807C-RELATED"/>
    <property type="match status" value="1"/>
</dbReference>
<organism evidence="9 10">
    <name type="scientific">Rossellomorea vietnamensis</name>
    <dbReference type="NCBI Taxonomy" id="218284"/>
    <lineage>
        <taxon>Bacteria</taxon>
        <taxon>Bacillati</taxon>
        <taxon>Bacillota</taxon>
        <taxon>Bacilli</taxon>
        <taxon>Bacillales</taxon>
        <taxon>Bacillaceae</taxon>
        <taxon>Rossellomorea</taxon>
    </lineage>
</organism>
<dbReference type="EMBL" id="VTEG01000005">
    <property type="protein sequence ID" value="TYR99515.1"/>
    <property type="molecule type" value="Genomic_DNA"/>
</dbReference>
<dbReference type="SMART" id="SM00014">
    <property type="entry name" value="acidPPc"/>
    <property type="match status" value="1"/>
</dbReference>
<feature type="transmembrane region" description="Helical" evidence="7">
    <location>
        <begin position="75"/>
        <end position="95"/>
    </location>
</feature>
<feature type="transmembrane region" description="Helical" evidence="7">
    <location>
        <begin position="44"/>
        <end position="68"/>
    </location>
</feature>
<evidence type="ECO:0000259" key="8">
    <source>
        <dbReference type="SMART" id="SM00014"/>
    </source>
</evidence>
<comment type="subcellular location">
    <subcellularLocation>
        <location evidence="1">Cell membrane</location>
        <topology evidence="1">Multi-pass membrane protein</topology>
    </subcellularLocation>
</comment>
<dbReference type="GO" id="GO:0016787">
    <property type="term" value="F:hydrolase activity"/>
    <property type="evidence" value="ECO:0007669"/>
    <property type="project" value="UniProtKB-KW"/>
</dbReference>
<keyword evidence="4" id="KW-0378">Hydrolase</keyword>
<dbReference type="Gene3D" id="1.20.144.10">
    <property type="entry name" value="Phosphatidic acid phosphatase type 2/haloperoxidase"/>
    <property type="match status" value="2"/>
</dbReference>
<reference evidence="9 10" key="1">
    <citation type="submission" date="2019-08" db="EMBL/GenBank/DDBJ databases">
        <title>Bacillus genomes from the desert of Cuatro Cienegas, Coahuila.</title>
        <authorList>
            <person name="Olmedo-Alvarez G."/>
        </authorList>
    </citation>
    <scope>NUCLEOTIDE SEQUENCE [LARGE SCALE GENOMIC DNA]</scope>
    <source>
        <strain evidence="9 10">CH128b_4D</strain>
    </source>
</reference>
<dbReference type="GO" id="GO:0005886">
    <property type="term" value="C:plasma membrane"/>
    <property type="evidence" value="ECO:0007669"/>
    <property type="project" value="UniProtKB-SubCell"/>
</dbReference>
<dbReference type="AlphaFoldDB" id="A0A5D4MES1"/>
<feature type="transmembrane region" description="Helical" evidence="7">
    <location>
        <begin position="145"/>
        <end position="161"/>
    </location>
</feature>
<evidence type="ECO:0000256" key="5">
    <source>
        <dbReference type="ARBA" id="ARBA00022989"/>
    </source>
</evidence>
<dbReference type="SUPFAM" id="SSF48317">
    <property type="entry name" value="Acid phosphatase/Vanadium-dependent haloperoxidase"/>
    <property type="match status" value="1"/>
</dbReference>
<feature type="transmembrane region" description="Helical" evidence="7">
    <location>
        <begin position="7"/>
        <end position="24"/>
    </location>
</feature>
<evidence type="ECO:0000256" key="1">
    <source>
        <dbReference type="ARBA" id="ARBA00004651"/>
    </source>
</evidence>
<keyword evidence="6 7" id="KW-0472">Membrane</keyword>
<keyword evidence="5 7" id="KW-1133">Transmembrane helix</keyword>
<sequence>MFMNKIIWGWIASAAFLALILLVYTDNIEWFDQPFFAVFKSVPLLAHFSIIGSELVIGTFSIILILWLGFKDRNFVGILFTVLAIGGGNLVNKFLKSAVERERPQALHGEEGFSFPSGHAMVGLIFMLVLAFFISQMISSEKGKLAVYAAAVSLALLTGISRTVDSAHFPSDILAGFLIGFSYYLLCEYVYLKLKNIFIKKMNHKSGLSPYS</sequence>
<name>A0A5D4MES1_9BACI</name>
<evidence type="ECO:0000256" key="7">
    <source>
        <dbReference type="SAM" id="Phobius"/>
    </source>
</evidence>
<accession>A0A5D4MES1</accession>
<evidence type="ECO:0000313" key="10">
    <source>
        <dbReference type="Proteomes" id="UP000325182"/>
    </source>
</evidence>
<dbReference type="InterPro" id="IPR000326">
    <property type="entry name" value="PAP2/HPO"/>
</dbReference>
<feature type="transmembrane region" description="Helical" evidence="7">
    <location>
        <begin position="115"/>
        <end position="133"/>
    </location>
</feature>
<evidence type="ECO:0000313" key="9">
    <source>
        <dbReference type="EMBL" id="TYR99515.1"/>
    </source>
</evidence>
<evidence type="ECO:0000256" key="2">
    <source>
        <dbReference type="ARBA" id="ARBA00022475"/>
    </source>
</evidence>
<keyword evidence="3 7" id="KW-0812">Transmembrane</keyword>
<keyword evidence="2" id="KW-1003">Cell membrane</keyword>
<proteinExistence type="predicted"/>
<comment type="caution">
    <text evidence="9">The sequence shown here is derived from an EMBL/GenBank/DDBJ whole genome shotgun (WGS) entry which is preliminary data.</text>
</comment>
<dbReference type="CDD" id="cd03392">
    <property type="entry name" value="PAP2_like_2"/>
    <property type="match status" value="1"/>
</dbReference>
<dbReference type="PANTHER" id="PTHR14969">
    <property type="entry name" value="SPHINGOSINE-1-PHOSPHATE PHOSPHOHYDROLASE"/>
    <property type="match status" value="1"/>
</dbReference>
<dbReference type="Proteomes" id="UP000325182">
    <property type="component" value="Unassembled WGS sequence"/>
</dbReference>
<evidence type="ECO:0000256" key="3">
    <source>
        <dbReference type="ARBA" id="ARBA00022692"/>
    </source>
</evidence>
<evidence type="ECO:0000256" key="4">
    <source>
        <dbReference type="ARBA" id="ARBA00022801"/>
    </source>
</evidence>
<gene>
    <name evidence="9" type="ORF">FZC84_09765</name>
</gene>